<dbReference type="AlphaFoldDB" id="A0A0C1VJE7"/>
<organism evidence="1 2">
    <name type="scientific">Candidatus Riesia pediculischaeffi PTSU</name>
    <dbReference type="NCBI Taxonomy" id="1401651"/>
    <lineage>
        <taxon>Bacteria</taxon>
        <taxon>Pseudomonadati</taxon>
        <taxon>Pseudomonadota</taxon>
        <taxon>Gammaproteobacteria</taxon>
        <taxon>Enterobacterales</taxon>
        <taxon>Enterobacteriaceae</taxon>
        <taxon>Candidatus Riesia</taxon>
    </lineage>
</organism>
<name>A0A0C1VJE7_9ENTR</name>
<proteinExistence type="predicted"/>
<sequence>MLNKLLSLESAKITHFKWFLCFLCEIKIKTFLKVQYHHF</sequence>
<evidence type="ECO:0000313" key="2">
    <source>
        <dbReference type="Proteomes" id="UP000054529"/>
    </source>
</evidence>
<gene>
    <name evidence="1" type="ORF">P689_122139</name>
</gene>
<dbReference type="HOGENOM" id="CLU_3306546_0_0_6"/>
<evidence type="ECO:0000313" key="1">
    <source>
        <dbReference type="EMBL" id="KIE63970.1"/>
    </source>
</evidence>
<protein>
    <submittedName>
        <fullName evidence="1">Uncharacterized protein</fullName>
    </submittedName>
</protein>
<comment type="caution">
    <text evidence="1">The sequence shown here is derived from an EMBL/GenBank/DDBJ whole genome shotgun (WGS) entry which is preliminary data.</text>
</comment>
<dbReference type="EMBL" id="AWXV01000004">
    <property type="protein sequence ID" value="KIE63970.1"/>
    <property type="molecule type" value="Genomic_DNA"/>
</dbReference>
<reference evidence="1 2" key="1">
    <citation type="journal article" date="2014" name="G3 (Bethesda)">
        <title>Genome sequence of Candidatus Riesia pediculischaeffi, endosymbiont of chimpanzee lice, and genomic comparison of recently acquired endosymbionts from human and chimpanzee lice.</title>
        <authorList>
            <person name="Boyd B.M."/>
            <person name="Allen J.M."/>
            <person name="de Crecy-Lagard V."/>
            <person name="Reed D.L."/>
        </authorList>
    </citation>
    <scope>NUCLEOTIDE SEQUENCE [LARGE SCALE GENOMIC DNA]</scope>
    <source>
        <strain evidence="1 2">PTSU</strain>
    </source>
</reference>
<dbReference type="Proteomes" id="UP000054529">
    <property type="component" value="Unassembled WGS sequence"/>
</dbReference>
<accession>A0A0C1VJE7</accession>